<dbReference type="SUPFAM" id="SSF56317">
    <property type="entry name" value="Carbon-nitrogen hydrolase"/>
    <property type="match status" value="1"/>
</dbReference>
<accession>A0A6I6HN65</accession>
<dbReference type="EC" id="2.3.1.269" evidence="9"/>
<dbReference type="RefSeq" id="WP_157616094.1">
    <property type="nucleotide sequence ID" value="NZ_CP046622.1"/>
</dbReference>
<evidence type="ECO:0000256" key="7">
    <source>
        <dbReference type="ARBA" id="ARBA00023136"/>
    </source>
</evidence>
<dbReference type="GO" id="GO:0005886">
    <property type="term" value="C:plasma membrane"/>
    <property type="evidence" value="ECO:0007669"/>
    <property type="project" value="UniProtKB-SubCell"/>
</dbReference>
<dbReference type="GO" id="GO:0016410">
    <property type="term" value="F:N-acyltransferase activity"/>
    <property type="evidence" value="ECO:0007669"/>
    <property type="project" value="UniProtKB-UniRule"/>
</dbReference>
<dbReference type="InterPro" id="IPR036526">
    <property type="entry name" value="C-N_Hydrolase_sf"/>
</dbReference>
<comment type="similarity">
    <text evidence="2 9">Belongs to the CN hydrolase family. Apolipoprotein N-acyltransferase subfamily.</text>
</comment>
<keyword evidence="6 9" id="KW-1133">Transmembrane helix</keyword>
<comment type="function">
    <text evidence="9">Catalyzes the phospholipid dependent N-acylation of the N-terminal cysteine of apolipoprotein, the last step in lipoprotein maturation.</text>
</comment>
<feature type="domain" description="CN hydrolase" evidence="10">
    <location>
        <begin position="250"/>
        <end position="491"/>
    </location>
</feature>
<evidence type="ECO:0000313" key="11">
    <source>
        <dbReference type="EMBL" id="QGW84337.1"/>
    </source>
</evidence>
<comment type="catalytic activity">
    <reaction evidence="9">
        <text>N-terminal S-1,2-diacyl-sn-glyceryl-L-cysteinyl-[lipoprotein] + a glycerophospholipid = N-acyl-S-1,2-diacyl-sn-glyceryl-L-cysteinyl-[lipoprotein] + a 2-acyl-sn-glycero-3-phospholipid + H(+)</text>
        <dbReference type="Rhea" id="RHEA:48228"/>
        <dbReference type="Rhea" id="RHEA-COMP:14681"/>
        <dbReference type="Rhea" id="RHEA-COMP:14684"/>
        <dbReference type="ChEBI" id="CHEBI:15378"/>
        <dbReference type="ChEBI" id="CHEBI:136912"/>
        <dbReference type="ChEBI" id="CHEBI:140656"/>
        <dbReference type="ChEBI" id="CHEBI:140657"/>
        <dbReference type="ChEBI" id="CHEBI:140660"/>
        <dbReference type="EC" id="2.3.1.269"/>
    </reaction>
</comment>
<comment type="subcellular location">
    <subcellularLocation>
        <location evidence="1 9">Cell membrane</location>
        <topology evidence="1 9">Multi-pass membrane protein</topology>
    </subcellularLocation>
</comment>
<keyword evidence="11" id="KW-0449">Lipoprotein</keyword>
<feature type="transmembrane region" description="Helical" evidence="9">
    <location>
        <begin position="501"/>
        <end position="524"/>
    </location>
</feature>
<keyword evidence="4 9" id="KW-0808">Transferase</keyword>
<dbReference type="OrthoDB" id="9804277at2"/>
<feature type="transmembrane region" description="Helical" evidence="9">
    <location>
        <begin position="44"/>
        <end position="64"/>
    </location>
</feature>
<protein>
    <recommendedName>
        <fullName evidence="9">Apolipoprotein N-acyltransferase</fullName>
        <shortName evidence="9">ALP N-acyltransferase</shortName>
        <ecNumber evidence="9">2.3.1.269</ecNumber>
    </recommendedName>
</protein>
<reference evidence="11 12" key="1">
    <citation type="submission" date="2019-12" db="EMBL/GenBank/DDBJ databases">
        <title>Hybrid Genome Assemblies of two High G+C Isolates from Undergraduate Microbiology Courses.</title>
        <authorList>
            <person name="Ne Ville C.J."/>
            <person name="Enright D."/>
            <person name="Hernandez I."/>
            <person name="Dodsworth J."/>
            <person name="Orwin P.M."/>
        </authorList>
    </citation>
    <scope>NUCLEOTIDE SEQUENCE [LARGE SCALE GENOMIC DNA]</scope>
    <source>
        <strain evidence="11 12">CSUSB</strain>
    </source>
</reference>
<dbReference type="GO" id="GO:0042158">
    <property type="term" value="P:lipoprotein biosynthetic process"/>
    <property type="evidence" value="ECO:0007669"/>
    <property type="project" value="UniProtKB-UniRule"/>
</dbReference>
<comment type="pathway">
    <text evidence="9">Protein modification; lipoprotein biosynthesis (N-acyl transfer).</text>
</comment>
<dbReference type="Gene3D" id="3.60.110.10">
    <property type="entry name" value="Carbon-nitrogen hydrolase"/>
    <property type="match status" value="1"/>
</dbReference>
<dbReference type="Pfam" id="PF00795">
    <property type="entry name" value="CN_hydrolase"/>
    <property type="match status" value="1"/>
</dbReference>
<dbReference type="UniPathway" id="UPA00666"/>
<name>A0A6I6HN65_VARPD</name>
<dbReference type="NCBIfam" id="TIGR00546">
    <property type="entry name" value="lnt"/>
    <property type="match status" value="1"/>
</dbReference>
<feature type="transmembrane region" description="Helical" evidence="9">
    <location>
        <begin position="76"/>
        <end position="95"/>
    </location>
</feature>
<feature type="transmembrane region" description="Helical" evidence="9">
    <location>
        <begin position="139"/>
        <end position="160"/>
    </location>
</feature>
<evidence type="ECO:0000256" key="5">
    <source>
        <dbReference type="ARBA" id="ARBA00022692"/>
    </source>
</evidence>
<organism evidence="11 12">
    <name type="scientific">Variovorax paradoxus</name>
    <dbReference type="NCBI Taxonomy" id="34073"/>
    <lineage>
        <taxon>Bacteria</taxon>
        <taxon>Pseudomonadati</taxon>
        <taxon>Pseudomonadota</taxon>
        <taxon>Betaproteobacteria</taxon>
        <taxon>Burkholderiales</taxon>
        <taxon>Comamonadaceae</taxon>
        <taxon>Variovorax</taxon>
    </lineage>
</organism>
<dbReference type="InterPro" id="IPR004563">
    <property type="entry name" value="Apolipo_AcylTrfase"/>
</dbReference>
<dbReference type="PANTHER" id="PTHR38686">
    <property type="entry name" value="APOLIPOPROTEIN N-ACYLTRANSFERASE"/>
    <property type="match status" value="1"/>
</dbReference>
<evidence type="ECO:0000256" key="1">
    <source>
        <dbReference type="ARBA" id="ARBA00004651"/>
    </source>
</evidence>
<evidence type="ECO:0000256" key="2">
    <source>
        <dbReference type="ARBA" id="ARBA00010065"/>
    </source>
</evidence>
<dbReference type="HAMAP" id="MF_01148">
    <property type="entry name" value="Lnt"/>
    <property type="match status" value="1"/>
</dbReference>
<dbReference type="PROSITE" id="PS50263">
    <property type="entry name" value="CN_HYDROLASE"/>
    <property type="match status" value="1"/>
</dbReference>
<feature type="transmembrane region" description="Helical" evidence="9">
    <location>
        <begin position="209"/>
        <end position="228"/>
    </location>
</feature>
<evidence type="ECO:0000259" key="10">
    <source>
        <dbReference type="PROSITE" id="PS50263"/>
    </source>
</evidence>
<evidence type="ECO:0000256" key="9">
    <source>
        <dbReference type="HAMAP-Rule" id="MF_01148"/>
    </source>
</evidence>
<dbReference type="InterPro" id="IPR003010">
    <property type="entry name" value="C-N_Hydrolase"/>
</dbReference>
<keyword evidence="7 9" id="KW-0472">Membrane</keyword>
<dbReference type="PANTHER" id="PTHR38686:SF1">
    <property type="entry name" value="APOLIPOPROTEIN N-ACYLTRANSFERASE"/>
    <property type="match status" value="1"/>
</dbReference>
<sequence length="529" mass="56381">MPLPAAATLRTSRLLSAVGLLRLLGFAFAGLAQAAAIAWPSNGQPLWWLQLISLAVLVGLLDRLRAEGAGWRRAGLHGWLFSTTWLTGSFWWLFISMHTYGGLPAPLAAIAVLALAAALGLYYAAACAWFVVRGPRGPVAGALVFAALWTLAELVRGSWFTGFPWGAGGYAHVEGPLAAWAPWIGVYGIGAVAAIAAALVALTRPARTAALAQSLVVIVAVFAAPHLVNPLPADAQGDKGSSGKLQLALLQGNIPQDEKFIPGGGIDLALRWYGEQLRDAKASLVVTPETALPLLPQQLPAGYLEAIQARYSQGTQAAIVGLPMGGQGTYSNAVLGFQPGAAQPYSYSKHHLVPFGEFIPPGFRWFIRMMNIPLGDFARGGLAQAPFAWQGQRIAPNICYEDLFGDEIGANFKSEATAPTILLNVSNIAWFGDSVAIDQHLAISRMRSLEFARPMVRATNTGATVVIDAEGRVTHQLPRLTRGVLEAPVEGRKGLTPYARWVAPFGLWPLWISALAVVAIAFALRRRKG</sequence>
<keyword evidence="5 9" id="KW-0812">Transmembrane</keyword>
<evidence type="ECO:0000313" key="12">
    <source>
        <dbReference type="Proteomes" id="UP000425817"/>
    </source>
</evidence>
<dbReference type="AlphaFoldDB" id="A0A6I6HN65"/>
<dbReference type="EMBL" id="CP046622">
    <property type="protein sequence ID" value="QGW84337.1"/>
    <property type="molecule type" value="Genomic_DNA"/>
</dbReference>
<dbReference type="Proteomes" id="UP000425817">
    <property type="component" value="Chromosome"/>
</dbReference>
<evidence type="ECO:0000256" key="8">
    <source>
        <dbReference type="ARBA" id="ARBA00023315"/>
    </source>
</evidence>
<dbReference type="InterPro" id="IPR045378">
    <property type="entry name" value="LNT_N"/>
</dbReference>
<gene>
    <name evidence="9 11" type="primary">lnt</name>
    <name evidence="11" type="ORF">GOQ09_23375</name>
</gene>
<keyword evidence="3 9" id="KW-1003">Cell membrane</keyword>
<evidence type="ECO:0000256" key="3">
    <source>
        <dbReference type="ARBA" id="ARBA00022475"/>
    </source>
</evidence>
<proteinExistence type="inferred from homology"/>
<evidence type="ECO:0000256" key="6">
    <source>
        <dbReference type="ARBA" id="ARBA00022989"/>
    </source>
</evidence>
<feature type="transmembrane region" description="Helical" evidence="9">
    <location>
        <begin position="180"/>
        <end position="202"/>
    </location>
</feature>
<keyword evidence="8 9" id="KW-0012">Acyltransferase</keyword>
<feature type="transmembrane region" description="Helical" evidence="9">
    <location>
        <begin position="107"/>
        <end position="132"/>
    </location>
</feature>
<evidence type="ECO:0000256" key="4">
    <source>
        <dbReference type="ARBA" id="ARBA00022679"/>
    </source>
</evidence>
<dbReference type="CDD" id="cd07571">
    <property type="entry name" value="ALP_N-acyl_transferase"/>
    <property type="match status" value="1"/>
</dbReference>
<dbReference type="Pfam" id="PF20154">
    <property type="entry name" value="LNT_N"/>
    <property type="match status" value="1"/>
</dbReference>